<proteinExistence type="predicted"/>
<dbReference type="EMBL" id="BMAU01021250">
    <property type="protein sequence ID" value="GFY05328.1"/>
    <property type="molecule type" value="Genomic_DNA"/>
</dbReference>
<feature type="region of interest" description="Disordered" evidence="1">
    <location>
        <begin position="200"/>
        <end position="260"/>
    </location>
</feature>
<comment type="caution">
    <text evidence="2">The sequence shown here is derived from an EMBL/GenBank/DDBJ whole genome shotgun (WGS) entry which is preliminary data.</text>
</comment>
<evidence type="ECO:0000313" key="2">
    <source>
        <dbReference type="EMBL" id="GFY05328.1"/>
    </source>
</evidence>
<feature type="compositionally biased region" description="Basic and acidic residues" evidence="1">
    <location>
        <begin position="213"/>
        <end position="223"/>
    </location>
</feature>
<gene>
    <name evidence="2" type="ORF">TNCV_2207741</name>
</gene>
<sequence>MGCEKQLTVDQESFRNHTMAKIAGQSNRTLPVVWLGRVNRYPYPRIKCMKYRNLNQVTLAEIYFFLKRESLVEKINAASWVTVLDLWKWSSVRMNYPKHTTCVMTVGMYIIKKSWFKFLCAYDECNLTTLILRLLEQIEVPRMVDIDILMEIWKNRVKKIDFVLKWLSRVGSEVGATKGFCEGDTRNRWRDGQVCPDVDKELWRLGPDGSGETGEKGREENRKRPGRKRTRESGRENGREERRKESRGERVKPALNGEKG</sequence>
<evidence type="ECO:0000256" key="1">
    <source>
        <dbReference type="SAM" id="MobiDB-lite"/>
    </source>
</evidence>
<protein>
    <submittedName>
        <fullName evidence="2">Uncharacterized protein</fullName>
    </submittedName>
</protein>
<evidence type="ECO:0000313" key="3">
    <source>
        <dbReference type="Proteomes" id="UP000887159"/>
    </source>
</evidence>
<feature type="compositionally biased region" description="Basic and acidic residues" evidence="1">
    <location>
        <begin position="231"/>
        <end position="260"/>
    </location>
</feature>
<dbReference type="AlphaFoldDB" id="A0A8X6SE37"/>
<name>A0A8X6SE37_TRICX</name>
<dbReference type="Proteomes" id="UP000887159">
    <property type="component" value="Unassembled WGS sequence"/>
</dbReference>
<accession>A0A8X6SE37</accession>
<organism evidence="2 3">
    <name type="scientific">Trichonephila clavipes</name>
    <name type="common">Golden silk orbweaver</name>
    <name type="synonym">Nephila clavipes</name>
    <dbReference type="NCBI Taxonomy" id="2585209"/>
    <lineage>
        <taxon>Eukaryota</taxon>
        <taxon>Metazoa</taxon>
        <taxon>Ecdysozoa</taxon>
        <taxon>Arthropoda</taxon>
        <taxon>Chelicerata</taxon>
        <taxon>Arachnida</taxon>
        <taxon>Araneae</taxon>
        <taxon>Araneomorphae</taxon>
        <taxon>Entelegynae</taxon>
        <taxon>Araneoidea</taxon>
        <taxon>Nephilidae</taxon>
        <taxon>Trichonephila</taxon>
    </lineage>
</organism>
<reference evidence="2" key="1">
    <citation type="submission" date="2020-08" db="EMBL/GenBank/DDBJ databases">
        <title>Multicomponent nature underlies the extraordinary mechanical properties of spider dragline silk.</title>
        <authorList>
            <person name="Kono N."/>
            <person name="Nakamura H."/>
            <person name="Mori M."/>
            <person name="Yoshida Y."/>
            <person name="Ohtoshi R."/>
            <person name="Malay A.D."/>
            <person name="Moran D.A.P."/>
            <person name="Tomita M."/>
            <person name="Numata K."/>
            <person name="Arakawa K."/>
        </authorList>
    </citation>
    <scope>NUCLEOTIDE SEQUENCE</scope>
</reference>
<keyword evidence="3" id="KW-1185">Reference proteome</keyword>